<keyword evidence="3" id="KW-1185">Reference proteome</keyword>
<feature type="non-terminal residue" evidence="2">
    <location>
        <position position="1"/>
    </location>
</feature>
<dbReference type="RefSeq" id="WP_216347260.1">
    <property type="nucleotide sequence ID" value="NZ_JAHLEM010000822.1"/>
</dbReference>
<dbReference type="Proteomes" id="UP000720508">
    <property type="component" value="Unassembled WGS sequence"/>
</dbReference>
<dbReference type="Pfam" id="PF13556">
    <property type="entry name" value="HTH_30"/>
    <property type="match status" value="1"/>
</dbReference>
<feature type="domain" description="PucR C-terminal helix-turn-helix" evidence="1">
    <location>
        <begin position="38"/>
        <end position="96"/>
    </location>
</feature>
<sequence length="100" mass="10423">APPGPTATLDTVLGTPAAGTWARAQLRPLEAARPTAGLETVRTWLRADARLPAAAAALGISLPGARKRLTRAEDVLGRSLLTAPSAKYELWLAMRALGSL</sequence>
<dbReference type="EMBL" id="JAHLEM010000822">
    <property type="protein sequence ID" value="MBU3870657.1"/>
    <property type="molecule type" value="Genomic_DNA"/>
</dbReference>
<proteinExistence type="predicted"/>
<organism evidence="2 3">
    <name type="scientific">Streptomyces niphimycinicus</name>
    <dbReference type="NCBI Taxonomy" id="2842201"/>
    <lineage>
        <taxon>Bacteria</taxon>
        <taxon>Bacillati</taxon>
        <taxon>Actinomycetota</taxon>
        <taxon>Actinomycetes</taxon>
        <taxon>Kitasatosporales</taxon>
        <taxon>Streptomycetaceae</taxon>
        <taxon>Streptomyces</taxon>
    </lineage>
</organism>
<name>A0ABS6CUS2_9ACTN</name>
<gene>
    <name evidence="2" type="ORF">KN815_43440</name>
</gene>
<evidence type="ECO:0000313" key="2">
    <source>
        <dbReference type="EMBL" id="MBU3870657.1"/>
    </source>
</evidence>
<dbReference type="InterPro" id="IPR025736">
    <property type="entry name" value="PucR_C-HTH_dom"/>
</dbReference>
<accession>A0ABS6CUS2</accession>
<evidence type="ECO:0000313" key="3">
    <source>
        <dbReference type="Proteomes" id="UP000720508"/>
    </source>
</evidence>
<reference evidence="2 3" key="1">
    <citation type="submission" date="2021-06" db="EMBL/GenBank/DDBJ databases">
        <authorList>
            <person name="Pan X."/>
        </authorList>
    </citation>
    <scope>NUCLEOTIDE SEQUENCE [LARGE SCALE GENOMIC DNA]</scope>
    <source>
        <strain evidence="2 3">4503</strain>
    </source>
</reference>
<protein>
    <submittedName>
        <fullName evidence="2">Helix-turn-helix domain-containing protein</fullName>
    </submittedName>
</protein>
<comment type="caution">
    <text evidence="2">The sequence shown here is derived from an EMBL/GenBank/DDBJ whole genome shotgun (WGS) entry which is preliminary data.</text>
</comment>
<evidence type="ECO:0000259" key="1">
    <source>
        <dbReference type="Pfam" id="PF13556"/>
    </source>
</evidence>